<accession>A0ABT6XGI5</accession>
<keyword evidence="2" id="KW-0472">Membrane</keyword>
<dbReference type="PANTHER" id="PTHR34220:SF7">
    <property type="entry name" value="SENSOR HISTIDINE KINASE YPDA"/>
    <property type="match status" value="1"/>
</dbReference>
<dbReference type="Pfam" id="PF02518">
    <property type="entry name" value="HATPase_c"/>
    <property type="match status" value="1"/>
</dbReference>
<dbReference type="InterPro" id="IPR010559">
    <property type="entry name" value="Sig_transdc_His_kin_internal"/>
</dbReference>
<dbReference type="EMBL" id="JASGBI010000001">
    <property type="protein sequence ID" value="MDI9239275.1"/>
    <property type="molecule type" value="Genomic_DNA"/>
</dbReference>
<keyword evidence="2" id="KW-0812">Transmembrane</keyword>
<dbReference type="Gene3D" id="3.30.565.10">
    <property type="entry name" value="Histidine kinase-like ATPase, C-terminal domain"/>
    <property type="match status" value="1"/>
</dbReference>
<reference evidence="4 5" key="1">
    <citation type="submission" date="2023-05" db="EMBL/GenBank/DDBJ databases">
        <title>Lysobacter sp. strain LF1 Genome sequencing and assembly.</title>
        <authorList>
            <person name="Jung Y."/>
        </authorList>
    </citation>
    <scope>NUCLEOTIDE SEQUENCE [LARGE SCALE GENOMIC DNA]</scope>
    <source>
        <strain evidence="4 5">LF1</strain>
    </source>
</reference>
<evidence type="ECO:0000313" key="4">
    <source>
        <dbReference type="EMBL" id="MDI9239275.1"/>
    </source>
</evidence>
<dbReference type="InterPro" id="IPR050640">
    <property type="entry name" value="Bact_2-comp_sensor_kinase"/>
</dbReference>
<feature type="domain" description="Histidine kinase/HSP90-like ATPase" evidence="3">
    <location>
        <begin position="251"/>
        <end position="350"/>
    </location>
</feature>
<dbReference type="SMART" id="SM00387">
    <property type="entry name" value="HATPase_c"/>
    <property type="match status" value="1"/>
</dbReference>
<feature type="coiled-coil region" evidence="1">
    <location>
        <begin position="144"/>
        <end position="171"/>
    </location>
</feature>
<keyword evidence="2" id="KW-1133">Transmembrane helix</keyword>
<keyword evidence="4" id="KW-0418">Kinase</keyword>
<feature type="transmembrane region" description="Helical" evidence="2">
    <location>
        <begin position="121"/>
        <end position="141"/>
    </location>
</feature>
<dbReference type="PANTHER" id="PTHR34220">
    <property type="entry name" value="SENSOR HISTIDINE KINASE YPDA"/>
    <property type="match status" value="1"/>
</dbReference>
<evidence type="ECO:0000256" key="2">
    <source>
        <dbReference type="SAM" id="Phobius"/>
    </source>
</evidence>
<protein>
    <submittedName>
        <fullName evidence="4">Histidine kinase</fullName>
    </submittedName>
</protein>
<evidence type="ECO:0000313" key="5">
    <source>
        <dbReference type="Proteomes" id="UP001321580"/>
    </source>
</evidence>
<dbReference type="RefSeq" id="WP_283212675.1">
    <property type="nucleotide sequence ID" value="NZ_JASGBI010000001.1"/>
</dbReference>
<dbReference type="InterPro" id="IPR003594">
    <property type="entry name" value="HATPase_dom"/>
</dbReference>
<keyword evidence="5" id="KW-1185">Reference proteome</keyword>
<sequence>MRNRPMLLILLVLGWWTVNGLVWTGQVLNMRDATGQWLDAMQVLRLELSSALLWVPITLALFWCVDRYPIERGRALRAVALQGAAVVMAIFVRALAVMVLNGWVGWYAHLPSFQSVLATSVLNNLLMAWMIVGVAHALVYAERAQHRERQAIELESRLAQARLEALSAQLNPHFLFNALNSIAEMVHRDAEAADRMLVDLGALLRHSLGASDHQEVALRDELVALDHYLGIEKMRLGERLRVHWGIDSGSLDARVPHLVLQPLVENAIHHAVAVRTTPGEVSVRAERAQDRLILEVRDDGGPQRTSRGSGIGLRNTRARLSCLYGADHLLEIVALVTGGTLVRLDLPYRPAGATP</sequence>
<keyword evidence="4" id="KW-0808">Transferase</keyword>
<dbReference type="GO" id="GO:0016301">
    <property type="term" value="F:kinase activity"/>
    <property type="evidence" value="ECO:0007669"/>
    <property type="project" value="UniProtKB-KW"/>
</dbReference>
<dbReference type="SUPFAM" id="SSF55874">
    <property type="entry name" value="ATPase domain of HSP90 chaperone/DNA topoisomerase II/histidine kinase"/>
    <property type="match status" value="1"/>
</dbReference>
<evidence type="ECO:0000256" key="1">
    <source>
        <dbReference type="SAM" id="Coils"/>
    </source>
</evidence>
<gene>
    <name evidence="4" type="ORF">QLQ15_10165</name>
</gene>
<evidence type="ECO:0000259" key="3">
    <source>
        <dbReference type="SMART" id="SM00387"/>
    </source>
</evidence>
<feature type="transmembrane region" description="Helical" evidence="2">
    <location>
        <begin position="78"/>
        <end position="101"/>
    </location>
</feature>
<keyword evidence="1" id="KW-0175">Coiled coil</keyword>
<comment type="caution">
    <text evidence="4">The sequence shown here is derived from an EMBL/GenBank/DDBJ whole genome shotgun (WGS) entry which is preliminary data.</text>
</comment>
<dbReference type="Proteomes" id="UP001321580">
    <property type="component" value="Unassembled WGS sequence"/>
</dbReference>
<dbReference type="InterPro" id="IPR036890">
    <property type="entry name" value="HATPase_C_sf"/>
</dbReference>
<organism evidence="4 5">
    <name type="scientific">Lysobacter stagni</name>
    <dbReference type="NCBI Taxonomy" id="3045172"/>
    <lineage>
        <taxon>Bacteria</taxon>
        <taxon>Pseudomonadati</taxon>
        <taxon>Pseudomonadota</taxon>
        <taxon>Gammaproteobacteria</taxon>
        <taxon>Lysobacterales</taxon>
        <taxon>Lysobacteraceae</taxon>
        <taxon>Lysobacter</taxon>
    </lineage>
</organism>
<dbReference type="Pfam" id="PF06580">
    <property type="entry name" value="His_kinase"/>
    <property type="match status" value="1"/>
</dbReference>
<feature type="transmembrane region" description="Helical" evidence="2">
    <location>
        <begin position="48"/>
        <end position="66"/>
    </location>
</feature>
<name>A0ABT6XGI5_9GAMM</name>
<proteinExistence type="predicted"/>